<dbReference type="GO" id="GO:0003677">
    <property type="term" value="F:DNA binding"/>
    <property type="evidence" value="ECO:0007669"/>
    <property type="project" value="UniProtKB-KW"/>
</dbReference>
<dbReference type="PANTHER" id="PTHR30146">
    <property type="entry name" value="LACI-RELATED TRANSCRIPTIONAL REPRESSOR"/>
    <property type="match status" value="1"/>
</dbReference>
<protein>
    <submittedName>
        <fullName evidence="6">LacI family DNA-binding transcriptional regulator</fullName>
    </submittedName>
</protein>
<keyword evidence="3 6" id="KW-0238">DNA-binding</keyword>
<proteinExistence type="predicted"/>
<organism evidence="6 7">
    <name type="scientific">Kiloniella antarctica</name>
    <dbReference type="NCBI Taxonomy" id="1550907"/>
    <lineage>
        <taxon>Bacteria</taxon>
        <taxon>Pseudomonadati</taxon>
        <taxon>Pseudomonadota</taxon>
        <taxon>Alphaproteobacteria</taxon>
        <taxon>Rhodospirillales</taxon>
        <taxon>Kiloniellaceae</taxon>
        <taxon>Kiloniella</taxon>
    </lineage>
</organism>
<dbReference type="SUPFAM" id="SSF47413">
    <property type="entry name" value="lambda repressor-like DNA-binding domains"/>
    <property type="match status" value="1"/>
</dbReference>
<dbReference type="PANTHER" id="PTHR30146:SF95">
    <property type="entry name" value="RIBOSE OPERON REPRESSOR"/>
    <property type="match status" value="1"/>
</dbReference>
<evidence type="ECO:0000256" key="2">
    <source>
        <dbReference type="ARBA" id="ARBA00023015"/>
    </source>
</evidence>
<keyword evidence="7" id="KW-1185">Reference proteome</keyword>
<dbReference type="InterPro" id="IPR010982">
    <property type="entry name" value="Lambda_DNA-bd_dom_sf"/>
</dbReference>
<comment type="caution">
    <text evidence="6">The sequence shown here is derived from an EMBL/GenBank/DDBJ whole genome shotgun (WGS) entry which is preliminary data.</text>
</comment>
<evidence type="ECO:0000313" key="6">
    <source>
        <dbReference type="EMBL" id="MFD2206516.1"/>
    </source>
</evidence>
<evidence type="ECO:0000256" key="1">
    <source>
        <dbReference type="ARBA" id="ARBA00022491"/>
    </source>
</evidence>
<keyword evidence="2" id="KW-0805">Transcription regulation</keyword>
<sequence length="339" mass="36949">MKSKNITSADVARLAGVSRSTVSRCFKADSRISDETRKRVIEIADQVGYQVNKIARSMITRESDLVGVVSSGLHDPFAVVLIDELITTLQKMGLHPILLDASNEAQLEISIKKLAQYQVKSIIITSGSPSSAIGAQFVSLNIPVVLLNRAGQLDQANLVNCDNKTGSTLAAKIFREAGHTNLAFINSKSSTYSGRKRGEYFEQALSLQIESGDVRLRQIQTDVAGYEGGYEAALKLLKNTDHPTGFYCATDNVAFGFMDAARYEMGKKIPEDFSIIGFDDLPLSARASYNLTTIRQCPKDIARATADCIQSIGILTKPKRTTIPVKLIPRGTVSRVKNS</sequence>
<evidence type="ECO:0000256" key="3">
    <source>
        <dbReference type="ARBA" id="ARBA00023125"/>
    </source>
</evidence>
<evidence type="ECO:0000313" key="7">
    <source>
        <dbReference type="Proteomes" id="UP001597294"/>
    </source>
</evidence>
<gene>
    <name evidence="6" type="ORF">ACFSKO_12860</name>
</gene>
<dbReference type="SMART" id="SM00354">
    <property type="entry name" value="HTH_LACI"/>
    <property type="match status" value="1"/>
</dbReference>
<keyword evidence="4" id="KW-0804">Transcription</keyword>
<dbReference type="PROSITE" id="PS50932">
    <property type="entry name" value="HTH_LACI_2"/>
    <property type="match status" value="1"/>
</dbReference>
<dbReference type="InterPro" id="IPR046335">
    <property type="entry name" value="LacI/GalR-like_sensor"/>
</dbReference>
<dbReference type="Proteomes" id="UP001597294">
    <property type="component" value="Unassembled WGS sequence"/>
</dbReference>
<dbReference type="InterPro" id="IPR028082">
    <property type="entry name" value="Peripla_BP_I"/>
</dbReference>
<dbReference type="CDD" id="cd06278">
    <property type="entry name" value="PBP1_LacI-like"/>
    <property type="match status" value="1"/>
</dbReference>
<reference evidence="7" key="1">
    <citation type="journal article" date="2019" name="Int. J. Syst. Evol. Microbiol.">
        <title>The Global Catalogue of Microorganisms (GCM) 10K type strain sequencing project: providing services to taxonomists for standard genome sequencing and annotation.</title>
        <authorList>
            <consortium name="The Broad Institute Genomics Platform"/>
            <consortium name="The Broad Institute Genome Sequencing Center for Infectious Disease"/>
            <person name="Wu L."/>
            <person name="Ma J."/>
        </authorList>
    </citation>
    <scope>NUCLEOTIDE SEQUENCE [LARGE SCALE GENOMIC DNA]</scope>
    <source>
        <strain evidence="7">CGMCC 4.7192</strain>
    </source>
</reference>
<accession>A0ABW5BLY8</accession>
<keyword evidence="1" id="KW-0678">Repressor</keyword>
<dbReference type="Pfam" id="PF00356">
    <property type="entry name" value="LacI"/>
    <property type="match status" value="1"/>
</dbReference>
<dbReference type="CDD" id="cd01392">
    <property type="entry name" value="HTH_LacI"/>
    <property type="match status" value="1"/>
</dbReference>
<dbReference type="SUPFAM" id="SSF53822">
    <property type="entry name" value="Periplasmic binding protein-like I"/>
    <property type="match status" value="1"/>
</dbReference>
<dbReference type="Pfam" id="PF13377">
    <property type="entry name" value="Peripla_BP_3"/>
    <property type="match status" value="1"/>
</dbReference>
<dbReference type="Gene3D" id="1.10.260.40">
    <property type="entry name" value="lambda repressor-like DNA-binding domains"/>
    <property type="match status" value="1"/>
</dbReference>
<feature type="domain" description="HTH lacI-type" evidence="5">
    <location>
        <begin position="6"/>
        <end position="60"/>
    </location>
</feature>
<dbReference type="InterPro" id="IPR000843">
    <property type="entry name" value="HTH_LacI"/>
</dbReference>
<evidence type="ECO:0000259" key="5">
    <source>
        <dbReference type="PROSITE" id="PS50932"/>
    </source>
</evidence>
<name>A0ABW5BLY8_9PROT</name>
<dbReference type="RefSeq" id="WP_380252165.1">
    <property type="nucleotide sequence ID" value="NZ_JBHUII010000004.1"/>
</dbReference>
<dbReference type="Gene3D" id="3.40.50.2300">
    <property type="match status" value="2"/>
</dbReference>
<dbReference type="EMBL" id="JBHUII010000004">
    <property type="protein sequence ID" value="MFD2206516.1"/>
    <property type="molecule type" value="Genomic_DNA"/>
</dbReference>
<evidence type="ECO:0000256" key="4">
    <source>
        <dbReference type="ARBA" id="ARBA00023163"/>
    </source>
</evidence>